<accession>A0ABP9CKH6</accession>
<protein>
    <recommendedName>
        <fullName evidence="3">Aminoglycoside phosphotransferase</fullName>
    </recommendedName>
</protein>
<dbReference type="RefSeq" id="WP_345622358.1">
    <property type="nucleotide sequence ID" value="NZ_BAABIG010000054.1"/>
</dbReference>
<reference evidence="2" key="1">
    <citation type="journal article" date="2019" name="Int. J. Syst. Evol. Microbiol.">
        <title>The Global Catalogue of Microorganisms (GCM) 10K type strain sequencing project: providing services to taxonomists for standard genome sequencing and annotation.</title>
        <authorList>
            <consortium name="The Broad Institute Genomics Platform"/>
            <consortium name="The Broad Institute Genome Sequencing Center for Infectious Disease"/>
            <person name="Wu L."/>
            <person name="Ma J."/>
        </authorList>
    </citation>
    <scope>NUCLEOTIDE SEQUENCE [LARGE SCALE GENOMIC DNA]</scope>
    <source>
        <strain evidence="2">JCM 18081</strain>
    </source>
</reference>
<sequence>MTTMTPLDHPDRLELGEGIRWVDSGLGAVFRARVRVPGLPTAAYRTTAA</sequence>
<organism evidence="1 2">
    <name type="scientific">Streptomyces ziwulingensis</name>
    <dbReference type="NCBI Taxonomy" id="1045501"/>
    <lineage>
        <taxon>Bacteria</taxon>
        <taxon>Bacillati</taxon>
        <taxon>Actinomycetota</taxon>
        <taxon>Actinomycetes</taxon>
        <taxon>Kitasatosporales</taxon>
        <taxon>Streptomycetaceae</taxon>
        <taxon>Streptomyces</taxon>
    </lineage>
</organism>
<gene>
    <name evidence="1" type="ORF">GCM10023220_49690</name>
</gene>
<keyword evidence="2" id="KW-1185">Reference proteome</keyword>
<name>A0ABP9CKH6_9ACTN</name>
<evidence type="ECO:0000313" key="2">
    <source>
        <dbReference type="Proteomes" id="UP001501265"/>
    </source>
</evidence>
<evidence type="ECO:0008006" key="3">
    <source>
        <dbReference type="Google" id="ProtNLM"/>
    </source>
</evidence>
<dbReference type="Proteomes" id="UP001501265">
    <property type="component" value="Unassembled WGS sequence"/>
</dbReference>
<comment type="caution">
    <text evidence="1">The sequence shown here is derived from an EMBL/GenBank/DDBJ whole genome shotgun (WGS) entry which is preliminary data.</text>
</comment>
<proteinExistence type="predicted"/>
<dbReference type="EMBL" id="BAABIG010000054">
    <property type="protein sequence ID" value="GAA4812493.1"/>
    <property type="molecule type" value="Genomic_DNA"/>
</dbReference>
<evidence type="ECO:0000313" key="1">
    <source>
        <dbReference type="EMBL" id="GAA4812493.1"/>
    </source>
</evidence>